<keyword evidence="1" id="KW-0732">Signal</keyword>
<dbReference type="EMBL" id="JAHZST010000007">
    <property type="protein sequence ID" value="MBW8184281.1"/>
    <property type="molecule type" value="Genomic_DNA"/>
</dbReference>
<proteinExistence type="predicted"/>
<organism evidence="2 3">
    <name type="scientific">Shewanella nanhaiensis</name>
    <dbReference type="NCBI Taxonomy" id="2864872"/>
    <lineage>
        <taxon>Bacteria</taxon>
        <taxon>Pseudomonadati</taxon>
        <taxon>Pseudomonadota</taxon>
        <taxon>Gammaproteobacteria</taxon>
        <taxon>Alteromonadales</taxon>
        <taxon>Shewanellaceae</taxon>
        <taxon>Shewanella</taxon>
    </lineage>
</organism>
<dbReference type="Proteomes" id="UP001195963">
    <property type="component" value="Unassembled WGS sequence"/>
</dbReference>
<evidence type="ECO:0000313" key="3">
    <source>
        <dbReference type="Proteomes" id="UP001195963"/>
    </source>
</evidence>
<feature type="signal peptide" evidence="1">
    <location>
        <begin position="1"/>
        <end position="22"/>
    </location>
</feature>
<gene>
    <name evidence="2" type="ORF">K0625_11395</name>
</gene>
<evidence type="ECO:0000313" key="2">
    <source>
        <dbReference type="EMBL" id="MBW8184281.1"/>
    </source>
</evidence>
<sequence length="114" mass="12228">MLRVVMITIAVTCTLFPFLVNAAAGWSGRAEVTGIYTLNESTALIKLSTFSNPNSCQINSSGDVRINPSVDKNWMSMFLAAYMSGKPVDVYVTAACTGVWAGTSFTTVGHVRLL</sequence>
<protein>
    <submittedName>
        <fullName evidence="2">Uncharacterized protein</fullName>
    </submittedName>
</protein>
<name>A0ABS7E3L4_9GAMM</name>
<comment type="caution">
    <text evidence="2">The sequence shown here is derived from an EMBL/GenBank/DDBJ whole genome shotgun (WGS) entry which is preliminary data.</text>
</comment>
<evidence type="ECO:0000256" key="1">
    <source>
        <dbReference type="SAM" id="SignalP"/>
    </source>
</evidence>
<reference evidence="2 3" key="1">
    <citation type="submission" date="2021-07" db="EMBL/GenBank/DDBJ databases">
        <title>Shewanella sp. nov, isolated from SCS.</title>
        <authorList>
            <person name="Cao W.R."/>
        </authorList>
    </citation>
    <scope>NUCLEOTIDE SEQUENCE [LARGE SCALE GENOMIC DNA]</scope>
    <source>
        <strain evidence="2 3">NR704-98</strain>
    </source>
</reference>
<keyword evidence="3" id="KW-1185">Reference proteome</keyword>
<feature type="chain" id="PRO_5045444465" evidence="1">
    <location>
        <begin position="23"/>
        <end position="114"/>
    </location>
</feature>
<accession>A0ABS7E3L4</accession>